<dbReference type="RefSeq" id="WP_015906894.1">
    <property type="nucleotide sequence ID" value="NZ_FUZJ01000001.1"/>
</dbReference>
<dbReference type="InterPro" id="IPR011006">
    <property type="entry name" value="CheY-like_superfamily"/>
</dbReference>
<feature type="DNA-binding region" description="OmpR/PhoB-type" evidence="7">
    <location>
        <begin position="124"/>
        <end position="222"/>
    </location>
</feature>
<feature type="modified residue" description="4-aspartylphosphate" evidence="6">
    <location>
        <position position="51"/>
    </location>
</feature>
<dbReference type="PANTHER" id="PTHR48111:SF22">
    <property type="entry name" value="REGULATOR OF RPOS"/>
    <property type="match status" value="1"/>
</dbReference>
<evidence type="ECO:0000256" key="6">
    <source>
        <dbReference type="PROSITE-ProRule" id="PRU00169"/>
    </source>
</evidence>
<evidence type="ECO:0000256" key="4">
    <source>
        <dbReference type="ARBA" id="ARBA00023125"/>
    </source>
</evidence>
<evidence type="ECO:0000313" key="10">
    <source>
        <dbReference type="EMBL" id="SMR95807.1"/>
    </source>
</evidence>
<dbReference type="SMART" id="SM00862">
    <property type="entry name" value="Trans_reg_C"/>
    <property type="match status" value="1"/>
</dbReference>
<dbReference type="Gene3D" id="1.10.10.10">
    <property type="entry name" value="Winged helix-like DNA-binding domain superfamily/Winged helix DNA-binding domain"/>
    <property type="match status" value="1"/>
</dbReference>
<keyword evidence="1 6" id="KW-0597">Phosphoprotein</keyword>
<feature type="domain" description="Response regulatory" evidence="8">
    <location>
        <begin position="2"/>
        <end position="116"/>
    </location>
</feature>
<dbReference type="InterPro" id="IPR001789">
    <property type="entry name" value="Sig_transdc_resp-reg_receiver"/>
</dbReference>
<dbReference type="Pfam" id="PF00072">
    <property type="entry name" value="Response_reg"/>
    <property type="match status" value="1"/>
</dbReference>
<sequence>MRILVIEDQKSLANTIARRLQEVGYSVDMALDGQEGLNFIQTASYDLIILDIMLPKIDGITLLKLVRNKGVQTPVLCLTAKDSIEDRVTGLDAGADDYLVKPFSFDELLARVRALLRRYSQIKDPIIQIKDLVIDTNSRKVTRAGKVIDLTSKEYSVLEYLARNKGRVLTRSQIAEHVWNYDFEGTSNIVDVYIRYLRRKIDDGFPEKLIHTIRGVGYMLRDEKR</sequence>
<dbReference type="InterPro" id="IPR036388">
    <property type="entry name" value="WH-like_DNA-bd_sf"/>
</dbReference>
<dbReference type="CDD" id="cd17625">
    <property type="entry name" value="REC_OmpR_DrrD-like"/>
    <property type="match status" value="1"/>
</dbReference>
<proteinExistence type="predicted"/>
<evidence type="ECO:0000259" key="8">
    <source>
        <dbReference type="PROSITE" id="PS50110"/>
    </source>
</evidence>
<evidence type="ECO:0000256" key="2">
    <source>
        <dbReference type="ARBA" id="ARBA00023012"/>
    </source>
</evidence>
<dbReference type="GeneID" id="31771647"/>
<evidence type="ECO:0000256" key="5">
    <source>
        <dbReference type="ARBA" id="ARBA00023163"/>
    </source>
</evidence>
<evidence type="ECO:0000256" key="3">
    <source>
        <dbReference type="ARBA" id="ARBA00023015"/>
    </source>
</evidence>
<keyword evidence="2" id="KW-0902">Two-component regulatory system</keyword>
<evidence type="ECO:0000259" key="9">
    <source>
        <dbReference type="PROSITE" id="PS51755"/>
    </source>
</evidence>
<dbReference type="EMBL" id="FXXC01000001">
    <property type="protein sequence ID" value="SMR95807.1"/>
    <property type="molecule type" value="Genomic_DNA"/>
</dbReference>
<name>A0ABY1SCM1_CALBS</name>
<evidence type="ECO:0000256" key="7">
    <source>
        <dbReference type="PROSITE-ProRule" id="PRU01091"/>
    </source>
</evidence>
<dbReference type="SUPFAM" id="SSF52172">
    <property type="entry name" value="CheY-like"/>
    <property type="match status" value="1"/>
</dbReference>
<dbReference type="Pfam" id="PF00486">
    <property type="entry name" value="Trans_reg_C"/>
    <property type="match status" value="1"/>
</dbReference>
<comment type="caution">
    <text evidence="10">The sequence shown here is derived from an EMBL/GenBank/DDBJ whole genome shotgun (WGS) entry which is preliminary data.</text>
</comment>
<dbReference type="CDD" id="cd00383">
    <property type="entry name" value="trans_reg_C"/>
    <property type="match status" value="1"/>
</dbReference>
<keyword evidence="5" id="KW-0804">Transcription</keyword>
<keyword evidence="3" id="KW-0805">Transcription regulation</keyword>
<dbReference type="PANTHER" id="PTHR48111">
    <property type="entry name" value="REGULATOR OF RPOS"/>
    <property type="match status" value="1"/>
</dbReference>
<reference evidence="10 11" key="1">
    <citation type="submission" date="2017-05" db="EMBL/GenBank/DDBJ databases">
        <authorList>
            <person name="Varghese N."/>
            <person name="Submissions S."/>
        </authorList>
    </citation>
    <scope>NUCLEOTIDE SEQUENCE [LARGE SCALE GENOMIC DNA]</scope>
    <source>
        <strain evidence="10 11">MACB1020</strain>
    </source>
</reference>
<dbReference type="SMART" id="SM00448">
    <property type="entry name" value="REC"/>
    <property type="match status" value="1"/>
</dbReference>
<dbReference type="Proteomes" id="UP000196803">
    <property type="component" value="Unassembled WGS sequence"/>
</dbReference>
<dbReference type="InterPro" id="IPR001867">
    <property type="entry name" value="OmpR/PhoB-type_DNA-bd"/>
</dbReference>
<dbReference type="PROSITE" id="PS50110">
    <property type="entry name" value="RESPONSE_REGULATORY"/>
    <property type="match status" value="1"/>
</dbReference>
<keyword evidence="11" id="KW-1185">Reference proteome</keyword>
<organism evidence="10 11">
    <name type="scientific">Caldicellulosiruptor bescii</name>
    <name type="common">Anaerocellum thermophilum</name>
    <dbReference type="NCBI Taxonomy" id="31899"/>
    <lineage>
        <taxon>Bacteria</taxon>
        <taxon>Bacillati</taxon>
        <taxon>Bacillota</taxon>
        <taxon>Bacillota incertae sedis</taxon>
        <taxon>Caldicellulosiruptorales</taxon>
        <taxon>Caldicellulosiruptoraceae</taxon>
        <taxon>Caldicellulosiruptor</taxon>
    </lineage>
</organism>
<protein>
    <submittedName>
        <fullName evidence="10">Heavy metal response regulator</fullName>
    </submittedName>
</protein>
<evidence type="ECO:0000313" key="11">
    <source>
        <dbReference type="Proteomes" id="UP000196803"/>
    </source>
</evidence>
<dbReference type="Gene3D" id="3.40.50.2300">
    <property type="match status" value="1"/>
</dbReference>
<gene>
    <name evidence="10" type="ORF">SAMN05216240_2842</name>
</gene>
<dbReference type="Gene3D" id="6.10.250.690">
    <property type="match status" value="1"/>
</dbReference>
<keyword evidence="4 7" id="KW-0238">DNA-binding</keyword>
<feature type="domain" description="OmpR/PhoB-type" evidence="9">
    <location>
        <begin position="124"/>
        <end position="222"/>
    </location>
</feature>
<accession>A0ABY1SCM1</accession>
<evidence type="ECO:0000256" key="1">
    <source>
        <dbReference type="ARBA" id="ARBA00022553"/>
    </source>
</evidence>
<dbReference type="InterPro" id="IPR039420">
    <property type="entry name" value="WalR-like"/>
</dbReference>
<dbReference type="PROSITE" id="PS51755">
    <property type="entry name" value="OMPR_PHOB"/>
    <property type="match status" value="1"/>
</dbReference>